<sequence length="490" mass="50057">MTIHALGTPWASPGERQFSLPTSLLLKLALGEAPEHVPSIRDVTRGALAAAQCIDGGPVDRIVVAFAGRFLAVRPFSAVAGRWVPGQAHHGYDAVEQTTGMARTLLLRVPAGTPIGALCDSLAQLASVESVTPNYVAMVPMDAPGRLAPVPPAARFAQDARALVRMADAHAIERGDSGVTVGLIDSGIARQHPEFAHAFRAGADTVRLEPGDLSPGVQLLSGHGHRGDFPEDRFVGHGMGCAGIIAAEGVAMPRGLGGDCRILPMRALAAARLPGNAHAVGLGAIADLDRALKLAVDLGAKVINMSFGTDDATIAANRPKPHADTIAYAAARGCILVAASGNNGSVTRYWPAAYPQVIAVGAVGDDGRPTRFSTRGPHVALCAPGERVLTSAIEAYQLATGTSFAAPFVAGAAALLVAYAQRRAYPLDGATVRDLLVATARPFAPGAADGCGAGILDAAAALQALSGRIDAYEAAGDDGCTDKEGSADDG</sequence>
<dbReference type="RefSeq" id="WP_105391478.1">
    <property type="nucleotide sequence ID" value="NZ_PUIQ01000021.1"/>
</dbReference>
<dbReference type="EMBL" id="PUIQ01000021">
    <property type="protein sequence ID" value="PQP17052.1"/>
    <property type="molecule type" value="Genomic_DNA"/>
</dbReference>
<dbReference type="PROSITE" id="PS00138">
    <property type="entry name" value="SUBTILASE_SER"/>
    <property type="match status" value="1"/>
</dbReference>
<evidence type="ECO:0000313" key="8">
    <source>
        <dbReference type="EMBL" id="PQP17052.1"/>
    </source>
</evidence>
<dbReference type="InterPro" id="IPR023827">
    <property type="entry name" value="Peptidase_S8_Asp-AS"/>
</dbReference>
<feature type="domain" description="Peptidase S8/S53" evidence="7">
    <location>
        <begin position="177"/>
        <end position="454"/>
    </location>
</feature>
<dbReference type="InterPro" id="IPR015500">
    <property type="entry name" value="Peptidase_S8_subtilisin-rel"/>
</dbReference>
<evidence type="ECO:0000256" key="3">
    <source>
        <dbReference type="ARBA" id="ARBA00022801"/>
    </source>
</evidence>
<organism evidence="8 9">
    <name type="scientific">Burkholderia cepacia</name>
    <name type="common">Pseudomonas cepacia</name>
    <dbReference type="NCBI Taxonomy" id="292"/>
    <lineage>
        <taxon>Bacteria</taxon>
        <taxon>Pseudomonadati</taxon>
        <taxon>Pseudomonadota</taxon>
        <taxon>Betaproteobacteria</taxon>
        <taxon>Burkholderiales</taxon>
        <taxon>Burkholderiaceae</taxon>
        <taxon>Burkholderia</taxon>
        <taxon>Burkholderia cepacia complex</taxon>
    </lineage>
</organism>
<feature type="active site" description="Charge relay system" evidence="5">
    <location>
        <position position="185"/>
    </location>
</feature>
<name>A0A2S8IRM9_BURCE</name>
<dbReference type="InterPro" id="IPR050131">
    <property type="entry name" value="Peptidase_S8_subtilisin-like"/>
</dbReference>
<evidence type="ECO:0000256" key="1">
    <source>
        <dbReference type="ARBA" id="ARBA00011073"/>
    </source>
</evidence>
<dbReference type="GO" id="GO:0006508">
    <property type="term" value="P:proteolysis"/>
    <property type="evidence" value="ECO:0007669"/>
    <property type="project" value="UniProtKB-KW"/>
</dbReference>
<dbReference type="Pfam" id="PF00082">
    <property type="entry name" value="Peptidase_S8"/>
    <property type="match status" value="1"/>
</dbReference>
<feature type="active site" description="Charge relay system" evidence="5">
    <location>
        <position position="237"/>
    </location>
</feature>
<reference evidence="8 9" key="1">
    <citation type="submission" date="2018-02" db="EMBL/GenBank/DDBJ databases">
        <title>Draft genome sequencing of Burkholderia cepacia Y14-15.</title>
        <authorList>
            <person name="Zheng B.-X."/>
        </authorList>
    </citation>
    <scope>NUCLEOTIDE SEQUENCE [LARGE SCALE GENOMIC DNA]</scope>
    <source>
        <strain evidence="8 9">Y14-15</strain>
    </source>
</reference>
<dbReference type="PROSITE" id="PS00136">
    <property type="entry name" value="SUBTILASE_ASP"/>
    <property type="match status" value="1"/>
</dbReference>
<evidence type="ECO:0000256" key="5">
    <source>
        <dbReference type="PROSITE-ProRule" id="PRU01240"/>
    </source>
</evidence>
<keyword evidence="4 5" id="KW-0720">Serine protease</keyword>
<evidence type="ECO:0000313" key="9">
    <source>
        <dbReference type="Proteomes" id="UP000238206"/>
    </source>
</evidence>
<keyword evidence="3 5" id="KW-0378">Hydrolase</keyword>
<dbReference type="PANTHER" id="PTHR43806">
    <property type="entry name" value="PEPTIDASE S8"/>
    <property type="match status" value="1"/>
</dbReference>
<feature type="active site" description="Charge relay system" evidence="5">
    <location>
        <position position="403"/>
    </location>
</feature>
<dbReference type="PANTHER" id="PTHR43806:SF11">
    <property type="entry name" value="CEREVISIN-RELATED"/>
    <property type="match status" value="1"/>
</dbReference>
<dbReference type="Proteomes" id="UP000238206">
    <property type="component" value="Unassembled WGS sequence"/>
</dbReference>
<comment type="similarity">
    <text evidence="1 5 6">Belongs to the peptidase S8 family.</text>
</comment>
<dbReference type="SUPFAM" id="SSF52743">
    <property type="entry name" value="Subtilisin-like"/>
    <property type="match status" value="1"/>
</dbReference>
<dbReference type="GO" id="GO:0004252">
    <property type="term" value="F:serine-type endopeptidase activity"/>
    <property type="evidence" value="ECO:0007669"/>
    <property type="project" value="UniProtKB-UniRule"/>
</dbReference>
<dbReference type="InterPro" id="IPR000209">
    <property type="entry name" value="Peptidase_S8/S53_dom"/>
</dbReference>
<dbReference type="AlphaFoldDB" id="A0A2S8IRM9"/>
<keyword evidence="2 5" id="KW-0645">Protease</keyword>
<comment type="caution">
    <text evidence="8">The sequence shown here is derived from an EMBL/GenBank/DDBJ whole genome shotgun (WGS) entry which is preliminary data.</text>
</comment>
<dbReference type="InterPro" id="IPR023828">
    <property type="entry name" value="Peptidase_S8_Ser-AS"/>
</dbReference>
<dbReference type="Gene3D" id="3.40.50.200">
    <property type="entry name" value="Peptidase S8/S53 domain"/>
    <property type="match status" value="1"/>
</dbReference>
<evidence type="ECO:0000256" key="4">
    <source>
        <dbReference type="ARBA" id="ARBA00022825"/>
    </source>
</evidence>
<proteinExistence type="inferred from homology"/>
<dbReference type="PRINTS" id="PR00723">
    <property type="entry name" value="SUBTILISIN"/>
</dbReference>
<dbReference type="PROSITE" id="PS51892">
    <property type="entry name" value="SUBTILASE"/>
    <property type="match status" value="1"/>
</dbReference>
<protein>
    <submittedName>
        <fullName evidence="8">Peptidase S8</fullName>
    </submittedName>
</protein>
<evidence type="ECO:0000256" key="2">
    <source>
        <dbReference type="ARBA" id="ARBA00022670"/>
    </source>
</evidence>
<dbReference type="InterPro" id="IPR036852">
    <property type="entry name" value="Peptidase_S8/S53_dom_sf"/>
</dbReference>
<accession>A0A2S8IRM9</accession>
<evidence type="ECO:0000259" key="7">
    <source>
        <dbReference type="Pfam" id="PF00082"/>
    </source>
</evidence>
<gene>
    <name evidence="8" type="ORF">C5615_17890</name>
</gene>
<evidence type="ECO:0000256" key="6">
    <source>
        <dbReference type="RuleBase" id="RU003355"/>
    </source>
</evidence>